<dbReference type="Proteomes" id="UP000059419">
    <property type="component" value="Plasmid pEM01"/>
</dbReference>
<dbReference type="RefSeq" id="WP_067436807.1">
    <property type="nucleotide sequence ID" value="NZ_LN907828.1"/>
</dbReference>
<sequence>MDEKDYLTVKQSTGKAQRFYITTGNKNMRLKTVLTPRKKSLDWYSTAAESLLPGKQKVYQKFVSEIICDKGHVTLLYVISIIEE</sequence>
<dbReference type="AlphaFoldDB" id="A0A0U5LAI7"/>
<evidence type="ECO:0000313" key="2">
    <source>
        <dbReference type="Proteomes" id="UP000059419"/>
    </source>
</evidence>
<accession>A0A0U5LAI7</accession>
<dbReference type="EMBL" id="LN907828">
    <property type="protein sequence ID" value="CUU26187.1"/>
    <property type="molecule type" value="Genomic_DNA"/>
</dbReference>
<protein>
    <submittedName>
        <fullName evidence="1">Uncharacterized protein</fullName>
    </submittedName>
</protein>
<gene>
    <name evidence="1" type="ORF">EM595_p0491</name>
</gene>
<reference evidence="2" key="1">
    <citation type="submission" date="2015-11" db="EMBL/GenBank/DDBJ databases">
        <authorList>
            <person name="Blom J."/>
        </authorList>
    </citation>
    <scope>NUCLEOTIDE SEQUENCE [LARGE SCALE GENOMIC DNA]</scope>
    <source>
        <plasmid evidence="2">pEM01</plasmid>
    </source>
</reference>
<evidence type="ECO:0000313" key="1">
    <source>
        <dbReference type="EMBL" id="CUU26187.1"/>
    </source>
</evidence>
<proteinExistence type="predicted"/>
<name>A0A0U5LAI7_9GAMM</name>
<organism evidence="1 2">
    <name type="scientific">Duffyella gerundensis</name>
    <dbReference type="NCBI Taxonomy" id="1619313"/>
    <lineage>
        <taxon>Bacteria</taxon>
        <taxon>Pseudomonadati</taxon>
        <taxon>Pseudomonadota</taxon>
        <taxon>Gammaproteobacteria</taxon>
        <taxon>Enterobacterales</taxon>
        <taxon>Erwiniaceae</taxon>
        <taxon>Duffyella</taxon>
    </lineage>
</organism>
<keyword evidence="2" id="KW-1185">Reference proteome</keyword>
<geneLocation type="plasmid" evidence="2">
    <name>pEM01</name>
</geneLocation>
<dbReference type="KEGG" id="ege:EM595_p0491"/>
<dbReference type="PATRIC" id="fig|1619313.3.peg.4120"/>